<evidence type="ECO:0000313" key="13">
    <source>
        <dbReference type="EMBL" id="PKQ69924.1"/>
    </source>
</evidence>
<dbReference type="PANTHER" id="PTHR30069">
    <property type="entry name" value="TONB-DEPENDENT OUTER MEMBRANE RECEPTOR"/>
    <property type="match status" value="1"/>
</dbReference>
<dbReference type="AlphaFoldDB" id="A0A2N3IHZ5"/>
<dbReference type="Gene3D" id="2.170.130.10">
    <property type="entry name" value="TonB-dependent receptor, plug domain"/>
    <property type="match status" value="1"/>
</dbReference>
<feature type="domain" description="TonB-dependent receptor-like beta-barrel" evidence="11">
    <location>
        <begin position="313"/>
        <end position="722"/>
    </location>
</feature>
<gene>
    <name evidence="13" type="ORF">Rain11_0989</name>
</gene>
<keyword evidence="2" id="KW-0813">Transport</keyword>
<dbReference type="GO" id="GO:0009279">
    <property type="term" value="C:cell outer membrane"/>
    <property type="evidence" value="ECO:0007669"/>
    <property type="project" value="UniProtKB-SubCell"/>
</dbReference>
<dbReference type="InterPro" id="IPR012910">
    <property type="entry name" value="Plug_dom"/>
</dbReference>
<dbReference type="Gene3D" id="2.40.170.20">
    <property type="entry name" value="TonB-dependent receptor, beta-barrel domain"/>
    <property type="match status" value="1"/>
</dbReference>
<dbReference type="Pfam" id="PF00593">
    <property type="entry name" value="TonB_dep_Rec_b-barrel"/>
    <property type="match status" value="1"/>
</dbReference>
<evidence type="ECO:0000256" key="10">
    <source>
        <dbReference type="RuleBase" id="RU003357"/>
    </source>
</evidence>
<dbReference type="PANTHER" id="PTHR30069:SF29">
    <property type="entry name" value="HEMOGLOBIN AND HEMOGLOBIN-HAPTOGLOBIN-BINDING PROTEIN 1-RELATED"/>
    <property type="match status" value="1"/>
</dbReference>
<comment type="similarity">
    <text evidence="10">Belongs to the TonB-dependent receptor family.</text>
</comment>
<dbReference type="GO" id="GO:0015344">
    <property type="term" value="F:siderophore uptake transmembrane transporter activity"/>
    <property type="evidence" value="ECO:0007669"/>
    <property type="project" value="TreeGrafter"/>
</dbReference>
<keyword evidence="4" id="KW-0812">Transmembrane</keyword>
<sequence length="788" mass="91301">MNLKKSLFFSVLFIFPIFLFAQKATLQGRVFDEYQKPLEIAIVSIPSLGIGTNTNTQGFYSLQIPANQLLRIKVSYLGKSKDTTLQASENTILEINFYLKVTEIEAISVFGRKKDTLQRLEVSTFRLDAKRLEAMPSAFGDFNKILATLAGVVSNNELSSTYSVRGGNFDENLVYVNDIQIYRPFLIRAGQQEGLSFINPNLAQEVSFSSGGWQAKYGDKLSSVLSVNYRKPTCKGGSLTLGILNNQAHVEGLSKNQKFTYLLGIRRKSSRYLLRTLPVKGEYLPQFLDFQGYFTYQLSKKWSAELLTSYAQNRYLVRPASQQSTFGTINRVLRLFVAFEGQETMNYDITQNALKLTFQNEKLKSSWILSQVFTTEREYSEVEGGYRLCEINPNFGTQGFNECVLTVGIGSEYLHLRNRFQAQIYALENRSVYDWKANHRTEGGFRISHEVIDDILQEYNFLDSSGFVRINYRNFANNFLESNRFSAFLQHQWDIDIRQRLTAGVRLTYWDINREWVASPTLQYALRSARKDMIWKFAVGMYQQPPFYRELRSFEGNLNLALLAQKSWQAIIGNDWNFRGWSERKFRLTNEIYYKYLWDVVPYDVDNVRLRYYPTNEAFAYAYGWDMRISGELIKGTESWFSMSLMKTEENVAFDNKGFIRRPTDQRFTLGVYLEDYLPNNPTWRMNLNLVWGSGLPFNVPNNPNLRNVFQGKSFRRVDIGFSKFVDKVRFKGKTLFQSLWIGADILNLLAINNPVSYSWVSDLNGQRYAIPNALSARFLNLRVIVKW</sequence>
<name>A0A2N3IHZ5_9BACT</name>
<proteinExistence type="inferred from homology"/>
<reference evidence="13 14" key="1">
    <citation type="submission" date="2017-06" db="EMBL/GenBank/DDBJ databases">
        <title>Raineya orbicola gen. nov., sp. nov. a slightly thermophilic bacterium of the phylum Bacteroidetes and the description of Raineyaceae fam. nov.</title>
        <authorList>
            <person name="Albuquerque L."/>
            <person name="Polonia A.R.M."/>
            <person name="Barroso C."/>
            <person name="Froufe H.J.C."/>
            <person name="Lage O."/>
            <person name="Lobo-Da-Cunha A."/>
            <person name="Egas C."/>
            <person name="Da Costa M.S."/>
        </authorList>
    </citation>
    <scope>NUCLEOTIDE SEQUENCE [LARGE SCALE GENOMIC DNA]</scope>
    <source>
        <strain evidence="13 14">SPSPC-11</strain>
    </source>
</reference>
<dbReference type="SUPFAM" id="SSF56935">
    <property type="entry name" value="Porins"/>
    <property type="match status" value="1"/>
</dbReference>
<evidence type="ECO:0000256" key="8">
    <source>
        <dbReference type="ARBA" id="ARBA00023170"/>
    </source>
</evidence>
<keyword evidence="5" id="KW-0732">Signal</keyword>
<evidence type="ECO:0000313" key="14">
    <source>
        <dbReference type="Proteomes" id="UP000233387"/>
    </source>
</evidence>
<evidence type="ECO:0000259" key="11">
    <source>
        <dbReference type="Pfam" id="PF00593"/>
    </source>
</evidence>
<evidence type="ECO:0000259" key="12">
    <source>
        <dbReference type="Pfam" id="PF07715"/>
    </source>
</evidence>
<evidence type="ECO:0000256" key="2">
    <source>
        <dbReference type="ARBA" id="ARBA00022448"/>
    </source>
</evidence>
<comment type="subcellular location">
    <subcellularLocation>
        <location evidence="1">Cell outer membrane</location>
        <topology evidence="1">Multi-pass membrane protein</topology>
    </subcellularLocation>
</comment>
<evidence type="ECO:0000256" key="6">
    <source>
        <dbReference type="ARBA" id="ARBA00023077"/>
    </source>
</evidence>
<comment type="caution">
    <text evidence="13">The sequence shown here is derived from an EMBL/GenBank/DDBJ whole genome shotgun (WGS) entry which is preliminary data.</text>
</comment>
<dbReference type="InterPro" id="IPR037066">
    <property type="entry name" value="Plug_dom_sf"/>
</dbReference>
<dbReference type="InterPro" id="IPR036942">
    <property type="entry name" value="Beta-barrel_TonB_sf"/>
</dbReference>
<evidence type="ECO:0000256" key="1">
    <source>
        <dbReference type="ARBA" id="ARBA00004571"/>
    </source>
</evidence>
<dbReference type="InterPro" id="IPR039426">
    <property type="entry name" value="TonB-dep_rcpt-like"/>
</dbReference>
<feature type="domain" description="TonB-dependent receptor plug" evidence="12">
    <location>
        <begin position="123"/>
        <end position="219"/>
    </location>
</feature>
<keyword evidence="14" id="KW-1185">Reference proteome</keyword>
<dbReference type="OrthoDB" id="1108759at2"/>
<dbReference type="Pfam" id="PF13715">
    <property type="entry name" value="CarbopepD_reg_2"/>
    <property type="match status" value="1"/>
</dbReference>
<evidence type="ECO:0000256" key="5">
    <source>
        <dbReference type="ARBA" id="ARBA00022729"/>
    </source>
</evidence>
<evidence type="ECO:0000256" key="4">
    <source>
        <dbReference type="ARBA" id="ARBA00022692"/>
    </source>
</evidence>
<dbReference type="Proteomes" id="UP000233387">
    <property type="component" value="Unassembled WGS sequence"/>
</dbReference>
<organism evidence="13 14">
    <name type="scientific">Raineya orbicola</name>
    <dbReference type="NCBI Taxonomy" id="2016530"/>
    <lineage>
        <taxon>Bacteria</taxon>
        <taxon>Pseudomonadati</taxon>
        <taxon>Bacteroidota</taxon>
        <taxon>Cytophagia</taxon>
        <taxon>Cytophagales</taxon>
        <taxon>Raineyaceae</taxon>
        <taxon>Raineya</taxon>
    </lineage>
</organism>
<keyword evidence="3" id="KW-1134">Transmembrane beta strand</keyword>
<evidence type="ECO:0000256" key="3">
    <source>
        <dbReference type="ARBA" id="ARBA00022452"/>
    </source>
</evidence>
<dbReference type="InterPro" id="IPR000531">
    <property type="entry name" value="Beta-barrel_TonB"/>
</dbReference>
<dbReference type="GO" id="GO:0044718">
    <property type="term" value="P:siderophore transmembrane transport"/>
    <property type="evidence" value="ECO:0007669"/>
    <property type="project" value="TreeGrafter"/>
</dbReference>
<keyword evidence="7 10" id="KW-0472">Membrane</keyword>
<keyword evidence="9" id="KW-0998">Cell outer membrane</keyword>
<keyword evidence="6 10" id="KW-0798">TonB box</keyword>
<protein>
    <submittedName>
        <fullName evidence="13">TonB-dependent Receptor Plug Domain</fullName>
    </submittedName>
</protein>
<evidence type="ECO:0000256" key="7">
    <source>
        <dbReference type="ARBA" id="ARBA00023136"/>
    </source>
</evidence>
<dbReference type="InterPro" id="IPR008969">
    <property type="entry name" value="CarboxyPept-like_regulatory"/>
</dbReference>
<dbReference type="Pfam" id="PF07715">
    <property type="entry name" value="Plug"/>
    <property type="match status" value="1"/>
</dbReference>
<dbReference type="EMBL" id="NKXO01000013">
    <property type="protein sequence ID" value="PKQ69924.1"/>
    <property type="molecule type" value="Genomic_DNA"/>
</dbReference>
<accession>A0A2N3IHZ5</accession>
<dbReference type="SUPFAM" id="SSF49464">
    <property type="entry name" value="Carboxypeptidase regulatory domain-like"/>
    <property type="match status" value="1"/>
</dbReference>
<evidence type="ECO:0000256" key="9">
    <source>
        <dbReference type="ARBA" id="ARBA00023237"/>
    </source>
</evidence>
<keyword evidence="8 13" id="KW-0675">Receptor</keyword>